<dbReference type="InterPro" id="IPR018649">
    <property type="entry name" value="SHOCT"/>
</dbReference>
<comment type="caution">
    <text evidence="4">The sequence shown here is derived from an EMBL/GenBank/DDBJ whole genome shotgun (WGS) entry which is preliminary data.</text>
</comment>
<evidence type="ECO:0000256" key="1">
    <source>
        <dbReference type="SAM" id="Phobius"/>
    </source>
</evidence>
<dbReference type="PROSITE" id="PS51257">
    <property type="entry name" value="PROKAR_LIPOPROTEIN"/>
    <property type="match status" value="1"/>
</dbReference>
<reference evidence="4" key="1">
    <citation type="submission" date="2022-08" db="EMBL/GenBank/DDBJ databases">
        <authorList>
            <person name="Zhang D."/>
        </authorList>
    </citation>
    <scope>NUCLEOTIDE SEQUENCE</scope>
    <source>
        <strain evidence="4">XJ19-11</strain>
    </source>
</reference>
<evidence type="ECO:0000259" key="2">
    <source>
        <dbReference type="Pfam" id="PF08308"/>
    </source>
</evidence>
<dbReference type="Proteomes" id="UP001142175">
    <property type="component" value="Unassembled WGS sequence"/>
</dbReference>
<name>A0A9X2P1V1_9BACT</name>
<keyword evidence="1" id="KW-0472">Membrane</keyword>
<evidence type="ECO:0000259" key="3">
    <source>
        <dbReference type="Pfam" id="PF09851"/>
    </source>
</evidence>
<accession>A0A9X2P1V1</accession>
<proteinExistence type="predicted"/>
<protein>
    <submittedName>
        <fullName evidence="4">SHOCT domain-containing protein</fullName>
    </submittedName>
</protein>
<gene>
    <name evidence="4" type="ORF">NU887_02125</name>
</gene>
<dbReference type="Pfam" id="PF08308">
    <property type="entry name" value="PEGA"/>
    <property type="match status" value="1"/>
</dbReference>
<feature type="domain" description="SHOCT" evidence="3">
    <location>
        <begin position="136"/>
        <end position="163"/>
    </location>
</feature>
<dbReference type="EMBL" id="JANSUY010000001">
    <property type="protein sequence ID" value="MCR9013811.1"/>
    <property type="molecule type" value="Genomic_DNA"/>
</dbReference>
<organism evidence="4 5">
    <name type="scientific">Aquiflexum gelatinilyticum</name>
    <dbReference type="NCBI Taxonomy" id="2961943"/>
    <lineage>
        <taxon>Bacteria</taxon>
        <taxon>Pseudomonadati</taxon>
        <taxon>Bacteroidota</taxon>
        <taxon>Cytophagia</taxon>
        <taxon>Cytophagales</taxon>
        <taxon>Cyclobacteriaceae</taxon>
        <taxon>Aquiflexum</taxon>
    </lineage>
</organism>
<dbReference type="InterPro" id="IPR013229">
    <property type="entry name" value="PEGA"/>
</dbReference>
<feature type="domain" description="PEGA" evidence="2">
    <location>
        <begin position="26"/>
        <end position="76"/>
    </location>
</feature>
<keyword evidence="1" id="KW-0812">Transmembrane</keyword>
<evidence type="ECO:0000313" key="4">
    <source>
        <dbReference type="EMBL" id="MCR9013811.1"/>
    </source>
</evidence>
<dbReference type="Pfam" id="PF09851">
    <property type="entry name" value="SHOCT"/>
    <property type="match status" value="1"/>
</dbReference>
<feature type="transmembrane region" description="Helical" evidence="1">
    <location>
        <begin position="85"/>
        <end position="102"/>
    </location>
</feature>
<sequence length="165" mass="18605">MKSIYLQSIALFLAVAIFFASCGSTTMIQSIPSDAKLYMNGEYMGNTPYTYRDTKVVGSSTLVKLEKEGYNPFNTSFSRDEELDVGALIGGVFLLVPFLWIMKYKPFRTYELQPAAEGFDTNYYSIPSGLDKAKADKLRELKKLLDEGVITKEEFDAEKKKILES</sequence>
<keyword evidence="5" id="KW-1185">Reference proteome</keyword>
<dbReference type="AlphaFoldDB" id="A0A9X2P1V1"/>
<dbReference type="RefSeq" id="WP_258421704.1">
    <property type="nucleotide sequence ID" value="NZ_JANSUY010000001.1"/>
</dbReference>
<keyword evidence="1" id="KW-1133">Transmembrane helix</keyword>
<evidence type="ECO:0000313" key="5">
    <source>
        <dbReference type="Proteomes" id="UP001142175"/>
    </source>
</evidence>